<accession>A0A2T1C9Y4</accession>
<dbReference type="Pfam" id="PF03787">
    <property type="entry name" value="RAMPs"/>
    <property type="match status" value="1"/>
</dbReference>
<dbReference type="AlphaFoldDB" id="A0A2T1C9Y4"/>
<evidence type="ECO:0000256" key="1">
    <source>
        <dbReference type="ARBA" id="ARBA00023118"/>
    </source>
</evidence>
<gene>
    <name evidence="3" type="ORF">C7B64_01790</name>
</gene>
<reference evidence="3 4" key="2">
    <citation type="submission" date="2018-03" db="EMBL/GenBank/DDBJ databases">
        <title>The ancient ancestry and fast evolution of plastids.</title>
        <authorList>
            <person name="Moore K.R."/>
            <person name="Magnabosco C."/>
            <person name="Momper L."/>
            <person name="Gold D.A."/>
            <person name="Bosak T."/>
            <person name="Fournier G.P."/>
        </authorList>
    </citation>
    <scope>NUCLEOTIDE SEQUENCE [LARGE SCALE GENOMIC DNA]</scope>
    <source>
        <strain evidence="3 4">CCAP 1448/3</strain>
    </source>
</reference>
<name>A0A2T1C9Y4_9CYAN</name>
<dbReference type="GO" id="GO:0051607">
    <property type="term" value="P:defense response to virus"/>
    <property type="evidence" value="ECO:0007669"/>
    <property type="project" value="UniProtKB-KW"/>
</dbReference>
<dbReference type="InterPro" id="IPR005537">
    <property type="entry name" value="RAMP_III_fam"/>
</dbReference>
<proteinExistence type="predicted"/>
<dbReference type="OrthoDB" id="528887at2"/>
<dbReference type="PANTHER" id="PTHR35579:SF3">
    <property type="entry name" value="CRISPR SYSTEM CMS ENDORIBONUCLEASE CSM3"/>
    <property type="match status" value="1"/>
</dbReference>
<evidence type="ECO:0000313" key="4">
    <source>
        <dbReference type="Proteomes" id="UP000238762"/>
    </source>
</evidence>
<evidence type="ECO:0000259" key="2">
    <source>
        <dbReference type="Pfam" id="PF03787"/>
    </source>
</evidence>
<organism evidence="3 4">
    <name type="scientific">Merismopedia glauca CCAP 1448/3</name>
    <dbReference type="NCBI Taxonomy" id="1296344"/>
    <lineage>
        <taxon>Bacteria</taxon>
        <taxon>Bacillati</taxon>
        <taxon>Cyanobacteriota</taxon>
        <taxon>Cyanophyceae</taxon>
        <taxon>Synechococcales</taxon>
        <taxon>Merismopediaceae</taxon>
        <taxon>Merismopedia</taxon>
    </lineage>
</organism>
<dbReference type="EMBL" id="PVWJ01000005">
    <property type="protein sequence ID" value="PSB04978.1"/>
    <property type="molecule type" value="Genomic_DNA"/>
</dbReference>
<dbReference type="InterPro" id="IPR052216">
    <property type="entry name" value="CRISPR_Csm3_endoribonuclease"/>
</dbReference>
<keyword evidence="1" id="KW-0051">Antiviral defense</keyword>
<evidence type="ECO:0000313" key="3">
    <source>
        <dbReference type="EMBL" id="PSB04978.1"/>
    </source>
</evidence>
<dbReference type="RefSeq" id="WP_106286945.1">
    <property type="nucleotide sequence ID" value="NZ_CAWNTC010000136.1"/>
</dbReference>
<comment type="caution">
    <text evidence="3">The sequence shown here is derived from an EMBL/GenBank/DDBJ whole genome shotgun (WGS) entry which is preliminary data.</text>
</comment>
<keyword evidence="4" id="KW-1185">Reference proteome</keyword>
<dbReference type="PANTHER" id="PTHR35579">
    <property type="entry name" value="CRISPR SYSTEM CMS ENDORIBONUCLEASE CSM3"/>
    <property type="match status" value="1"/>
</dbReference>
<protein>
    <submittedName>
        <fullName evidence="3">CRISPR-associated protein Csm3</fullName>
    </submittedName>
</protein>
<dbReference type="Proteomes" id="UP000238762">
    <property type="component" value="Unassembled WGS sequence"/>
</dbReference>
<sequence length="267" mass="28926">MISISDLLNNSNGSETRSTISLTAIIDTALCVGAGGSSGSLADKPIVRTADGRLLIPASQLKGRLRHECEKLARGLGWAVCESPLAATMCPQRAGLPNEQEFHRREYGVTDEANPKSDRRPHCIICQLFGNPALPSHLLFEDLISSESPENLPPEVLRPGVTINRRRRTAEEKKLYLLETSPANIELKLAGKIQILPANSASLPIFANFDTSKALIIAALKHIKALGGSKSTGLGWLHWELEPNSISSDNEAWKALLPNSLKDGMPK</sequence>
<reference evidence="3 4" key="1">
    <citation type="submission" date="2018-02" db="EMBL/GenBank/DDBJ databases">
        <authorList>
            <person name="Cohen D.B."/>
            <person name="Kent A.D."/>
        </authorList>
    </citation>
    <scope>NUCLEOTIDE SEQUENCE [LARGE SCALE GENOMIC DNA]</scope>
    <source>
        <strain evidence="3 4">CCAP 1448/3</strain>
    </source>
</reference>
<feature type="domain" description="CRISPR type III-associated protein" evidence="2">
    <location>
        <begin position="28"/>
        <end position="237"/>
    </location>
</feature>